<dbReference type="AlphaFoldDB" id="B4LUB2"/>
<comment type="function">
    <text evidence="2">This enzyme scavenges exogenous and endogenous cytidine and 2'-deoxycytidine for UMP synthesis.</text>
</comment>
<evidence type="ECO:0000259" key="13">
    <source>
        <dbReference type="PROSITE" id="PS51747"/>
    </source>
</evidence>
<dbReference type="CDD" id="cd01283">
    <property type="entry name" value="cytidine_deaminase"/>
    <property type="match status" value="1"/>
</dbReference>
<evidence type="ECO:0000256" key="2">
    <source>
        <dbReference type="ARBA" id="ARBA00003949"/>
    </source>
</evidence>
<feature type="coiled-coil region" evidence="12">
    <location>
        <begin position="6"/>
        <end position="49"/>
    </location>
</feature>
<evidence type="ECO:0000256" key="6">
    <source>
        <dbReference type="ARBA" id="ARBA00022801"/>
    </source>
</evidence>
<feature type="active site" description="Proton donor" evidence="10">
    <location>
        <position position="140"/>
    </location>
</feature>
<dbReference type="InterPro" id="IPR050202">
    <property type="entry name" value="Cyt/Deoxycyt_deaminase"/>
</dbReference>
<feature type="domain" description="CMP/dCMP-type deaminase" evidence="13">
    <location>
        <begin position="86"/>
        <end position="201"/>
    </location>
</feature>
<evidence type="ECO:0000256" key="7">
    <source>
        <dbReference type="ARBA" id="ARBA00022833"/>
    </source>
</evidence>
<dbReference type="InterPro" id="IPR016192">
    <property type="entry name" value="APOBEC/CMP_deaminase_Zn-bd"/>
</dbReference>
<evidence type="ECO:0000256" key="1">
    <source>
        <dbReference type="ARBA" id="ARBA00001947"/>
    </source>
</evidence>
<name>B4LUB2_DROVI</name>
<sequence length="226" mass="25540">MSKNKMSQKRKELKKCMKRLDALQNELAKRKTYKRLKCYMEQLKELQNEVDRRQPRQIGYPVSGSLKIPHPVKLHEYTICFGQLDNCGRELLEDALNARCYAYAPYSNFKVGAAFRSKGGKVFTGCNVENVAFTPCCCAERTALVKGISEGCKTFNAGAVVAYHPAGYTTPCGVCRQFIHEFAKMDIPIYIAQAPESSAKVPAFEDDEEVLVTSIYHLLPHCFSKY</sequence>
<evidence type="ECO:0000313" key="14">
    <source>
        <dbReference type="EMBL" id="EDW64098.2"/>
    </source>
</evidence>
<dbReference type="GO" id="GO:0072527">
    <property type="term" value="P:pyrimidine-containing compound metabolic process"/>
    <property type="evidence" value="ECO:0007669"/>
    <property type="project" value="UniProtKB-ARBA"/>
</dbReference>
<dbReference type="KEGG" id="dvi:6629223"/>
<comment type="catalytic activity">
    <reaction evidence="9">
        <text>cytidine + H2O + H(+) = uridine + NH4(+)</text>
        <dbReference type="Rhea" id="RHEA:16069"/>
        <dbReference type="ChEBI" id="CHEBI:15377"/>
        <dbReference type="ChEBI" id="CHEBI:15378"/>
        <dbReference type="ChEBI" id="CHEBI:16704"/>
        <dbReference type="ChEBI" id="CHEBI:17562"/>
        <dbReference type="ChEBI" id="CHEBI:28938"/>
        <dbReference type="EC" id="3.5.4.5"/>
    </reaction>
</comment>
<dbReference type="GO" id="GO:0008270">
    <property type="term" value="F:zinc ion binding"/>
    <property type="evidence" value="ECO:0007669"/>
    <property type="project" value="InterPro"/>
</dbReference>
<dbReference type="eggNOG" id="KOG0833">
    <property type="taxonomic scope" value="Eukaryota"/>
</dbReference>
<dbReference type="Proteomes" id="UP000008792">
    <property type="component" value="Unassembled WGS sequence"/>
</dbReference>
<gene>
    <name evidence="14" type="primary">Dvir\GJ24367</name>
    <name evidence="14" type="ORF">Dvir_GJ24367</name>
</gene>
<keyword evidence="7 11" id="KW-0862">Zinc</keyword>
<dbReference type="InParanoid" id="B4LUB2"/>
<evidence type="ECO:0000256" key="3">
    <source>
        <dbReference type="ARBA" id="ARBA00006576"/>
    </source>
</evidence>
<comment type="cofactor">
    <cofactor evidence="1 11">
        <name>Zn(2+)</name>
        <dbReference type="ChEBI" id="CHEBI:29105"/>
    </cofactor>
</comment>
<dbReference type="PROSITE" id="PS51747">
    <property type="entry name" value="CYT_DCMP_DEAMINASES_2"/>
    <property type="match status" value="1"/>
</dbReference>
<dbReference type="EC" id="3.5.4.5" evidence="4"/>
<dbReference type="InterPro" id="IPR006262">
    <property type="entry name" value="Cyt_deam_tetra"/>
</dbReference>
<dbReference type="FunCoup" id="B4LUB2">
    <property type="interactions" value="121"/>
</dbReference>
<dbReference type="OrthoDB" id="414540at2759"/>
<evidence type="ECO:0000256" key="10">
    <source>
        <dbReference type="PIRSR" id="PIRSR606262-1"/>
    </source>
</evidence>
<reference evidence="14 15" key="1">
    <citation type="journal article" date="2007" name="Nature">
        <title>Evolution of genes and genomes on the Drosophila phylogeny.</title>
        <authorList>
            <consortium name="Drosophila 12 Genomes Consortium"/>
            <person name="Clark A.G."/>
            <person name="Eisen M.B."/>
            <person name="Smith D.R."/>
            <person name="Bergman C.M."/>
            <person name="Oliver B."/>
            <person name="Markow T.A."/>
            <person name="Kaufman T.C."/>
            <person name="Kellis M."/>
            <person name="Gelbart W."/>
            <person name="Iyer V.N."/>
            <person name="Pollard D.A."/>
            <person name="Sackton T.B."/>
            <person name="Larracuente A.M."/>
            <person name="Singh N.D."/>
            <person name="Abad J.P."/>
            <person name="Abt D.N."/>
            <person name="Adryan B."/>
            <person name="Aguade M."/>
            <person name="Akashi H."/>
            <person name="Anderson W.W."/>
            <person name="Aquadro C.F."/>
            <person name="Ardell D.H."/>
            <person name="Arguello R."/>
            <person name="Artieri C.G."/>
            <person name="Barbash D.A."/>
            <person name="Barker D."/>
            <person name="Barsanti P."/>
            <person name="Batterham P."/>
            <person name="Batzoglou S."/>
            <person name="Begun D."/>
            <person name="Bhutkar A."/>
            <person name="Blanco E."/>
            <person name="Bosak S.A."/>
            <person name="Bradley R.K."/>
            <person name="Brand A.D."/>
            <person name="Brent M.R."/>
            <person name="Brooks A.N."/>
            <person name="Brown R.H."/>
            <person name="Butlin R.K."/>
            <person name="Caggese C."/>
            <person name="Calvi B.R."/>
            <person name="Bernardo de Carvalho A."/>
            <person name="Caspi A."/>
            <person name="Castrezana S."/>
            <person name="Celniker S.E."/>
            <person name="Chang J.L."/>
            <person name="Chapple C."/>
            <person name="Chatterji S."/>
            <person name="Chinwalla A."/>
            <person name="Civetta A."/>
            <person name="Clifton S.W."/>
            <person name="Comeron J.M."/>
            <person name="Costello J.C."/>
            <person name="Coyne J.A."/>
            <person name="Daub J."/>
            <person name="David R.G."/>
            <person name="Delcher A.L."/>
            <person name="Delehaunty K."/>
            <person name="Do C.B."/>
            <person name="Ebling H."/>
            <person name="Edwards K."/>
            <person name="Eickbush T."/>
            <person name="Evans J.D."/>
            <person name="Filipski A."/>
            <person name="Findeiss S."/>
            <person name="Freyhult E."/>
            <person name="Fulton L."/>
            <person name="Fulton R."/>
            <person name="Garcia A.C."/>
            <person name="Gardiner A."/>
            <person name="Garfield D.A."/>
            <person name="Garvin B.E."/>
            <person name="Gibson G."/>
            <person name="Gilbert D."/>
            <person name="Gnerre S."/>
            <person name="Godfrey J."/>
            <person name="Good R."/>
            <person name="Gotea V."/>
            <person name="Gravely B."/>
            <person name="Greenberg A.J."/>
            <person name="Griffiths-Jones S."/>
            <person name="Gross S."/>
            <person name="Guigo R."/>
            <person name="Gustafson E.A."/>
            <person name="Haerty W."/>
            <person name="Hahn M.W."/>
            <person name="Halligan D.L."/>
            <person name="Halpern A.L."/>
            <person name="Halter G.M."/>
            <person name="Han M.V."/>
            <person name="Heger A."/>
            <person name="Hillier L."/>
            <person name="Hinrichs A.S."/>
            <person name="Holmes I."/>
            <person name="Hoskins R.A."/>
            <person name="Hubisz M.J."/>
            <person name="Hultmark D."/>
            <person name="Huntley M.A."/>
            <person name="Jaffe D.B."/>
            <person name="Jagadeeshan S."/>
            <person name="Jeck W.R."/>
            <person name="Johnson J."/>
            <person name="Jones C.D."/>
            <person name="Jordan W.C."/>
            <person name="Karpen G.H."/>
            <person name="Kataoka E."/>
            <person name="Keightley P.D."/>
            <person name="Kheradpour P."/>
            <person name="Kirkness E.F."/>
            <person name="Koerich L.B."/>
            <person name="Kristiansen K."/>
            <person name="Kudrna D."/>
            <person name="Kulathinal R.J."/>
            <person name="Kumar S."/>
            <person name="Kwok R."/>
            <person name="Lander E."/>
            <person name="Langley C.H."/>
            <person name="Lapoint R."/>
            <person name="Lazzaro B.P."/>
            <person name="Lee S.J."/>
            <person name="Levesque L."/>
            <person name="Li R."/>
            <person name="Lin C.F."/>
            <person name="Lin M.F."/>
            <person name="Lindblad-Toh K."/>
            <person name="Llopart A."/>
            <person name="Long M."/>
            <person name="Low L."/>
            <person name="Lozovsky E."/>
            <person name="Lu J."/>
            <person name="Luo M."/>
            <person name="Machado C.A."/>
            <person name="Makalowski W."/>
            <person name="Marzo M."/>
            <person name="Matsuda M."/>
            <person name="Matzkin L."/>
            <person name="McAllister B."/>
            <person name="McBride C.S."/>
            <person name="McKernan B."/>
            <person name="McKernan K."/>
            <person name="Mendez-Lago M."/>
            <person name="Minx P."/>
            <person name="Mollenhauer M.U."/>
            <person name="Montooth K."/>
            <person name="Mount S.M."/>
            <person name="Mu X."/>
            <person name="Myers E."/>
            <person name="Negre B."/>
            <person name="Newfeld S."/>
            <person name="Nielsen R."/>
            <person name="Noor M.A."/>
            <person name="O'Grady P."/>
            <person name="Pachter L."/>
            <person name="Papaceit M."/>
            <person name="Parisi M.J."/>
            <person name="Parisi M."/>
            <person name="Parts L."/>
            <person name="Pedersen J.S."/>
            <person name="Pesole G."/>
            <person name="Phillippy A.M."/>
            <person name="Ponting C.P."/>
            <person name="Pop M."/>
            <person name="Porcelli D."/>
            <person name="Powell J.R."/>
            <person name="Prohaska S."/>
            <person name="Pruitt K."/>
            <person name="Puig M."/>
            <person name="Quesneville H."/>
            <person name="Ram K.R."/>
            <person name="Rand D."/>
            <person name="Rasmussen M.D."/>
            <person name="Reed L.K."/>
            <person name="Reenan R."/>
            <person name="Reily A."/>
            <person name="Remington K.A."/>
            <person name="Rieger T.T."/>
            <person name="Ritchie M.G."/>
            <person name="Robin C."/>
            <person name="Rogers Y.H."/>
            <person name="Rohde C."/>
            <person name="Rozas J."/>
            <person name="Rubenfield M.J."/>
            <person name="Ruiz A."/>
            <person name="Russo S."/>
            <person name="Salzberg S.L."/>
            <person name="Sanchez-Gracia A."/>
            <person name="Saranga D.J."/>
            <person name="Sato H."/>
            <person name="Schaeffer S.W."/>
            <person name="Schatz M.C."/>
            <person name="Schlenke T."/>
            <person name="Schwartz R."/>
            <person name="Segarra C."/>
            <person name="Singh R.S."/>
            <person name="Sirot L."/>
            <person name="Sirota M."/>
            <person name="Sisneros N.B."/>
            <person name="Smith C.D."/>
            <person name="Smith T.F."/>
            <person name="Spieth J."/>
            <person name="Stage D.E."/>
            <person name="Stark A."/>
            <person name="Stephan W."/>
            <person name="Strausberg R.L."/>
            <person name="Strempel S."/>
            <person name="Sturgill D."/>
            <person name="Sutton G."/>
            <person name="Sutton G.G."/>
            <person name="Tao W."/>
            <person name="Teichmann S."/>
            <person name="Tobari Y.N."/>
            <person name="Tomimura Y."/>
            <person name="Tsolas J.M."/>
            <person name="Valente V.L."/>
            <person name="Venter E."/>
            <person name="Venter J.C."/>
            <person name="Vicario S."/>
            <person name="Vieira F.G."/>
            <person name="Vilella A.J."/>
            <person name="Villasante A."/>
            <person name="Walenz B."/>
            <person name="Wang J."/>
            <person name="Wasserman M."/>
            <person name="Watts T."/>
            <person name="Wilson D."/>
            <person name="Wilson R.K."/>
            <person name="Wing R.A."/>
            <person name="Wolfner M.F."/>
            <person name="Wong A."/>
            <person name="Wong G.K."/>
            <person name="Wu C.I."/>
            <person name="Wu G."/>
            <person name="Yamamoto D."/>
            <person name="Yang H.P."/>
            <person name="Yang S.P."/>
            <person name="Yorke J.A."/>
            <person name="Yoshida K."/>
            <person name="Zdobnov E."/>
            <person name="Zhang P."/>
            <person name="Zhang Y."/>
            <person name="Zimin A.V."/>
            <person name="Baldwin J."/>
            <person name="Abdouelleil A."/>
            <person name="Abdulkadir J."/>
            <person name="Abebe A."/>
            <person name="Abera B."/>
            <person name="Abreu J."/>
            <person name="Acer S.C."/>
            <person name="Aftuck L."/>
            <person name="Alexander A."/>
            <person name="An P."/>
            <person name="Anderson E."/>
            <person name="Anderson S."/>
            <person name="Arachi H."/>
            <person name="Azer M."/>
            <person name="Bachantsang P."/>
            <person name="Barry A."/>
            <person name="Bayul T."/>
            <person name="Berlin A."/>
            <person name="Bessette D."/>
            <person name="Bloom T."/>
            <person name="Blye J."/>
            <person name="Boguslavskiy L."/>
            <person name="Bonnet C."/>
            <person name="Boukhgalter B."/>
            <person name="Bourzgui I."/>
            <person name="Brown A."/>
            <person name="Cahill P."/>
            <person name="Channer S."/>
            <person name="Cheshatsang Y."/>
            <person name="Chuda L."/>
            <person name="Citroen M."/>
            <person name="Collymore A."/>
            <person name="Cooke P."/>
            <person name="Costello M."/>
            <person name="D'Aco K."/>
            <person name="Daza R."/>
            <person name="De Haan G."/>
            <person name="DeGray S."/>
            <person name="DeMaso C."/>
            <person name="Dhargay N."/>
            <person name="Dooley K."/>
            <person name="Dooley E."/>
            <person name="Doricent M."/>
            <person name="Dorje P."/>
            <person name="Dorjee K."/>
            <person name="Dupes A."/>
            <person name="Elong R."/>
            <person name="Falk J."/>
            <person name="Farina A."/>
            <person name="Faro S."/>
            <person name="Ferguson D."/>
            <person name="Fisher S."/>
            <person name="Foley C.D."/>
            <person name="Franke A."/>
            <person name="Friedrich D."/>
            <person name="Gadbois L."/>
            <person name="Gearin G."/>
            <person name="Gearin C.R."/>
            <person name="Giannoukos G."/>
            <person name="Goode T."/>
            <person name="Graham J."/>
            <person name="Grandbois E."/>
            <person name="Grewal S."/>
            <person name="Gyaltsen K."/>
            <person name="Hafez N."/>
            <person name="Hagos B."/>
            <person name="Hall J."/>
            <person name="Henson C."/>
            <person name="Hollinger A."/>
            <person name="Honan T."/>
            <person name="Huard M.D."/>
            <person name="Hughes L."/>
            <person name="Hurhula B."/>
            <person name="Husby M.E."/>
            <person name="Kamat A."/>
            <person name="Kanga B."/>
            <person name="Kashin S."/>
            <person name="Khazanovich D."/>
            <person name="Kisner P."/>
            <person name="Lance K."/>
            <person name="Lara M."/>
            <person name="Lee W."/>
            <person name="Lennon N."/>
            <person name="Letendre F."/>
            <person name="LeVine R."/>
            <person name="Lipovsky A."/>
            <person name="Liu X."/>
            <person name="Liu J."/>
            <person name="Liu S."/>
            <person name="Lokyitsang T."/>
            <person name="Lokyitsang Y."/>
            <person name="Lubonja R."/>
            <person name="Lui A."/>
            <person name="MacDonald P."/>
            <person name="Magnisalis V."/>
            <person name="Maru K."/>
            <person name="Matthews C."/>
            <person name="McCusker W."/>
            <person name="McDonough S."/>
            <person name="Mehta T."/>
            <person name="Meldrim J."/>
            <person name="Meneus L."/>
            <person name="Mihai O."/>
            <person name="Mihalev A."/>
            <person name="Mihova T."/>
            <person name="Mittelman R."/>
            <person name="Mlenga V."/>
            <person name="Montmayeur A."/>
            <person name="Mulrain L."/>
            <person name="Navidi A."/>
            <person name="Naylor J."/>
            <person name="Negash T."/>
            <person name="Nguyen T."/>
            <person name="Nguyen N."/>
            <person name="Nicol R."/>
            <person name="Norbu C."/>
            <person name="Norbu N."/>
            <person name="Novod N."/>
            <person name="O'Neill B."/>
            <person name="Osman S."/>
            <person name="Markiewicz E."/>
            <person name="Oyono O.L."/>
            <person name="Patti C."/>
            <person name="Phunkhang P."/>
            <person name="Pierre F."/>
            <person name="Priest M."/>
            <person name="Raghuraman S."/>
            <person name="Rege F."/>
            <person name="Reyes R."/>
            <person name="Rise C."/>
            <person name="Rogov P."/>
            <person name="Ross K."/>
            <person name="Ryan E."/>
            <person name="Settipalli S."/>
            <person name="Shea T."/>
            <person name="Sherpa N."/>
            <person name="Shi L."/>
            <person name="Shih D."/>
            <person name="Sparrow T."/>
            <person name="Spaulding J."/>
            <person name="Stalker J."/>
            <person name="Stange-Thomann N."/>
            <person name="Stavropoulos S."/>
            <person name="Stone C."/>
            <person name="Strader C."/>
            <person name="Tesfaye S."/>
            <person name="Thomson T."/>
            <person name="Thoulutsang Y."/>
            <person name="Thoulutsang D."/>
            <person name="Topham K."/>
            <person name="Topping I."/>
            <person name="Tsamla T."/>
            <person name="Vassiliev H."/>
            <person name="Vo A."/>
            <person name="Wangchuk T."/>
            <person name="Wangdi T."/>
            <person name="Weiand M."/>
            <person name="Wilkinson J."/>
            <person name="Wilson A."/>
            <person name="Yadav S."/>
            <person name="Young G."/>
            <person name="Yu Q."/>
            <person name="Zembek L."/>
            <person name="Zhong D."/>
            <person name="Zimmer A."/>
            <person name="Zwirko Z."/>
            <person name="Jaffe D.B."/>
            <person name="Alvarez P."/>
            <person name="Brockman W."/>
            <person name="Butler J."/>
            <person name="Chin C."/>
            <person name="Gnerre S."/>
            <person name="Grabherr M."/>
            <person name="Kleber M."/>
            <person name="Mauceli E."/>
            <person name="MacCallum I."/>
        </authorList>
    </citation>
    <scope>NUCLEOTIDE SEQUENCE [LARGE SCALE GENOMIC DNA]</scope>
    <source>
        <strain evidence="15">Tucson 15010-1051.87</strain>
    </source>
</reference>
<dbReference type="NCBIfam" id="NF004064">
    <property type="entry name" value="PRK05578.1"/>
    <property type="match status" value="1"/>
</dbReference>
<dbReference type="PROSITE" id="PS00903">
    <property type="entry name" value="CYT_DCMP_DEAMINASES_1"/>
    <property type="match status" value="1"/>
</dbReference>
<evidence type="ECO:0000313" key="15">
    <source>
        <dbReference type="Proteomes" id="UP000008792"/>
    </source>
</evidence>
<dbReference type="GO" id="GO:0005829">
    <property type="term" value="C:cytosol"/>
    <property type="evidence" value="ECO:0007669"/>
    <property type="project" value="TreeGrafter"/>
</dbReference>
<dbReference type="HOGENOM" id="CLU_097262_2_0_1"/>
<dbReference type="Gene3D" id="3.40.140.10">
    <property type="entry name" value="Cytidine Deaminase, domain 2"/>
    <property type="match status" value="1"/>
</dbReference>
<dbReference type="InterPro" id="IPR002125">
    <property type="entry name" value="CMP_dCMP_dom"/>
</dbReference>
<dbReference type="GO" id="GO:0004126">
    <property type="term" value="F:cytidine deaminase activity"/>
    <property type="evidence" value="ECO:0007669"/>
    <property type="project" value="UniProtKB-EC"/>
</dbReference>
<dbReference type="SUPFAM" id="SSF53927">
    <property type="entry name" value="Cytidine deaminase-like"/>
    <property type="match status" value="1"/>
</dbReference>
<feature type="binding site" evidence="11">
    <location>
        <position position="175"/>
    </location>
    <ligand>
        <name>Zn(2+)</name>
        <dbReference type="ChEBI" id="CHEBI:29105"/>
        <note>catalytic</note>
    </ligand>
</feature>
<evidence type="ECO:0000256" key="12">
    <source>
        <dbReference type="SAM" id="Coils"/>
    </source>
</evidence>
<keyword evidence="6 14" id="KW-0378">Hydrolase</keyword>
<evidence type="ECO:0000256" key="8">
    <source>
        <dbReference type="ARBA" id="ARBA00032005"/>
    </source>
</evidence>
<keyword evidence="15" id="KW-1185">Reference proteome</keyword>
<dbReference type="NCBIfam" id="TIGR01354">
    <property type="entry name" value="cyt_deam_tetra"/>
    <property type="match status" value="1"/>
</dbReference>
<keyword evidence="5 11" id="KW-0479">Metal-binding</keyword>
<dbReference type="STRING" id="7244.B4LUB2"/>
<feature type="binding site" evidence="11">
    <location>
        <position position="138"/>
    </location>
    <ligand>
        <name>Zn(2+)</name>
        <dbReference type="ChEBI" id="CHEBI:29105"/>
        <note>catalytic</note>
    </ligand>
</feature>
<dbReference type="GO" id="GO:0055086">
    <property type="term" value="P:nucleobase-containing small molecule metabolic process"/>
    <property type="evidence" value="ECO:0007669"/>
    <property type="project" value="UniProtKB-ARBA"/>
</dbReference>
<dbReference type="EMBL" id="CH940649">
    <property type="protein sequence ID" value="EDW64098.2"/>
    <property type="molecule type" value="Genomic_DNA"/>
</dbReference>
<dbReference type="SMR" id="B4LUB2"/>
<dbReference type="GO" id="GO:0042802">
    <property type="term" value="F:identical protein binding"/>
    <property type="evidence" value="ECO:0007669"/>
    <property type="project" value="UniProtKB-ARBA"/>
</dbReference>
<dbReference type="InterPro" id="IPR016193">
    <property type="entry name" value="Cytidine_deaminase-like"/>
</dbReference>
<evidence type="ECO:0000256" key="9">
    <source>
        <dbReference type="ARBA" id="ARBA00049558"/>
    </source>
</evidence>
<evidence type="ECO:0000256" key="5">
    <source>
        <dbReference type="ARBA" id="ARBA00022723"/>
    </source>
</evidence>
<dbReference type="FunFam" id="3.40.140.10:FF:000008">
    <property type="entry name" value="Cytidine deaminase"/>
    <property type="match status" value="1"/>
</dbReference>
<protein>
    <recommendedName>
        <fullName evidence="4">cytidine deaminase</fullName>
        <ecNumber evidence="4">3.5.4.5</ecNumber>
    </recommendedName>
    <alternativeName>
        <fullName evidence="8">Cytidine aminohydrolase</fullName>
    </alternativeName>
</protein>
<organism evidence="14 15">
    <name type="scientific">Drosophila virilis</name>
    <name type="common">Fruit fly</name>
    <dbReference type="NCBI Taxonomy" id="7244"/>
    <lineage>
        <taxon>Eukaryota</taxon>
        <taxon>Metazoa</taxon>
        <taxon>Ecdysozoa</taxon>
        <taxon>Arthropoda</taxon>
        <taxon>Hexapoda</taxon>
        <taxon>Insecta</taxon>
        <taxon>Pterygota</taxon>
        <taxon>Neoptera</taxon>
        <taxon>Endopterygota</taxon>
        <taxon>Diptera</taxon>
        <taxon>Brachycera</taxon>
        <taxon>Muscomorpha</taxon>
        <taxon>Ephydroidea</taxon>
        <taxon>Drosophilidae</taxon>
        <taxon>Drosophila</taxon>
    </lineage>
</organism>
<evidence type="ECO:0000256" key="11">
    <source>
        <dbReference type="PIRSR" id="PIRSR606262-3"/>
    </source>
</evidence>
<proteinExistence type="inferred from homology"/>
<evidence type="ECO:0000256" key="4">
    <source>
        <dbReference type="ARBA" id="ARBA00012783"/>
    </source>
</evidence>
<accession>B4LUB2</accession>
<dbReference type="PANTHER" id="PTHR11644:SF2">
    <property type="entry name" value="CYTIDINE DEAMINASE"/>
    <property type="match status" value="1"/>
</dbReference>
<comment type="similarity">
    <text evidence="3">Belongs to the cytidine and deoxycytidylate deaminase family.</text>
</comment>
<keyword evidence="12" id="KW-0175">Coiled coil</keyword>
<dbReference type="PANTHER" id="PTHR11644">
    <property type="entry name" value="CYTIDINE DEAMINASE"/>
    <property type="match status" value="1"/>
</dbReference>
<dbReference type="Pfam" id="PF00383">
    <property type="entry name" value="dCMP_cyt_deam_1"/>
    <property type="match status" value="1"/>
</dbReference>
<feature type="binding site" evidence="11">
    <location>
        <position position="172"/>
    </location>
    <ligand>
        <name>Zn(2+)</name>
        <dbReference type="ChEBI" id="CHEBI:29105"/>
        <note>catalytic</note>
    </ligand>
</feature>